<evidence type="ECO:0000256" key="1">
    <source>
        <dbReference type="SAM" id="Phobius"/>
    </source>
</evidence>
<gene>
    <name evidence="2" type="ORF">BS329_15710</name>
</gene>
<evidence type="ECO:0000313" key="3">
    <source>
        <dbReference type="Proteomes" id="UP000187486"/>
    </source>
</evidence>
<comment type="caution">
    <text evidence="2">The sequence shown here is derived from an EMBL/GenBank/DDBJ whole genome shotgun (WGS) entry which is preliminary data.</text>
</comment>
<sequence>MQGPGIPDFDDPAPIAPPTKLADAASTLIGWMKWGGLIGAVGALVAAGIMMAVGRRNRNNMAVEGAMALPWVVGGLALILGATSIVGWLI</sequence>
<dbReference type="STRING" id="76021.BS329_15710"/>
<keyword evidence="1" id="KW-0472">Membrane</keyword>
<organism evidence="2 3">
    <name type="scientific">Amycolatopsis coloradensis</name>
    <dbReference type="NCBI Taxonomy" id="76021"/>
    <lineage>
        <taxon>Bacteria</taxon>
        <taxon>Bacillati</taxon>
        <taxon>Actinomycetota</taxon>
        <taxon>Actinomycetes</taxon>
        <taxon>Pseudonocardiales</taxon>
        <taxon>Pseudonocardiaceae</taxon>
        <taxon>Amycolatopsis</taxon>
    </lineage>
</organism>
<keyword evidence="3" id="KW-1185">Reference proteome</keyword>
<keyword evidence="1" id="KW-1133">Transmembrane helix</keyword>
<accession>A0A1R0KUH4</accession>
<protein>
    <submittedName>
        <fullName evidence="2">Uncharacterized protein</fullName>
    </submittedName>
</protein>
<dbReference type="EMBL" id="MQUQ01000007">
    <property type="protein sequence ID" value="OLZ51754.1"/>
    <property type="molecule type" value="Genomic_DNA"/>
</dbReference>
<feature type="transmembrane region" description="Helical" evidence="1">
    <location>
        <begin position="34"/>
        <end position="54"/>
    </location>
</feature>
<feature type="transmembrane region" description="Helical" evidence="1">
    <location>
        <begin position="66"/>
        <end position="89"/>
    </location>
</feature>
<name>A0A1R0KUH4_9PSEU</name>
<dbReference type="AlphaFoldDB" id="A0A1R0KUH4"/>
<evidence type="ECO:0000313" key="2">
    <source>
        <dbReference type="EMBL" id="OLZ51754.1"/>
    </source>
</evidence>
<dbReference type="Proteomes" id="UP000187486">
    <property type="component" value="Unassembled WGS sequence"/>
</dbReference>
<reference evidence="2 3" key="1">
    <citation type="submission" date="2016-01" db="EMBL/GenBank/DDBJ databases">
        <title>Amycolatopsis coloradensis genome sequencing and assembly.</title>
        <authorList>
            <person name="Mayilraj S."/>
        </authorList>
    </citation>
    <scope>NUCLEOTIDE SEQUENCE [LARGE SCALE GENOMIC DNA]</scope>
    <source>
        <strain evidence="2 3">DSM 44225</strain>
    </source>
</reference>
<proteinExistence type="predicted"/>
<keyword evidence="1" id="KW-0812">Transmembrane</keyword>